<dbReference type="EMBL" id="CAXITT010000172">
    <property type="protein sequence ID" value="CAL1534457.1"/>
    <property type="molecule type" value="Genomic_DNA"/>
</dbReference>
<dbReference type="AlphaFoldDB" id="A0AAV2HKS5"/>
<organism evidence="3 4">
    <name type="scientific">Lymnaea stagnalis</name>
    <name type="common">Great pond snail</name>
    <name type="synonym">Helix stagnalis</name>
    <dbReference type="NCBI Taxonomy" id="6523"/>
    <lineage>
        <taxon>Eukaryota</taxon>
        <taxon>Metazoa</taxon>
        <taxon>Spiralia</taxon>
        <taxon>Lophotrochozoa</taxon>
        <taxon>Mollusca</taxon>
        <taxon>Gastropoda</taxon>
        <taxon>Heterobranchia</taxon>
        <taxon>Euthyneura</taxon>
        <taxon>Panpulmonata</taxon>
        <taxon>Hygrophila</taxon>
        <taxon>Lymnaeoidea</taxon>
        <taxon>Lymnaeidae</taxon>
        <taxon>Lymnaea</taxon>
    </lineage>
</organism>
<name>A0AAV2HKS5_LYMST</name>
<proteinExistence type="predicted"/>
<feature type="non-terminal residue" evidence="3">
    <location>
        <position position="1"/>
    </location>
</feature>
<comment type="caution">
    <text evidence="3">The sequence shown here is derived from an EMBL/GenBank/DDBJ whole genome shotgun (WGS) entry which is preliminary data.</text>
</comment>
<evidence type="ECO:0000313" key="4">
    <source>
        <dbReference type="Proteomes" id="UP001497497"/>
    </source>
</evidence>
<evidence type="ECO:0000256" key="2">
    <source>
        <dbReference type="SAM" id="Phobius"/>
    </source>
</evidence>
<keyword evidence="2" id="KW-1133">Transmembrane helix</keyword>
<keyword evidence="2" id="KW-0812">Transmembrane</keyword>
<feature type="compositionally biased region" description="Basic and acidic residues" evidence="1">
    <location>
        <begin position="103"/>
        <end position="112"/>
    </location>
</feature>
<accession>A0AAV2HKS5</accession>
<feature type="transmembrane region" description="Helical" evidence="2">
    <location>
        <begin position="6"/>
        <end position="27"/>
    </location>
</feature>
<dbReference type="Proteomes" id="UP001497497">
    <property type="component" value="Unassembled WGS sequence"/>
</dbReference>
<evidence type="ECO:0000313" key="3">
    <source>
        <dbReference type="EMBL" id="CAL1534457.1"/>
    </source>
</evidence>
<reference evidence="3 4" key="1">
    <citation type="submission" date="2024-04" db="EMBL/GenBank/DDBJ databases">
        <authorList>
            <consortium name="Genoscope - CEA"/>
            <person name="William W."/>
        </authorList>
    </citation>
    <scope>NUCLEOTIDE SEQUENCE [LARGE SCALE GENOMIC DNA]</scope>
</reference>
<keyword evidence="2" id="KW-0472">Membrane</keyword>
<gene>
    <name evidence="3" type="ORF">GSLYS_00008417001</name>
</gene>
<evidence type="ECO:0000256" key="1">
    <source>
        <dbReference type="SAM" id="MobiDB-lite"/>
    </source>
</evidence>
<keyword evidence="4" id="KW-1185">Reference proteome</keyword>
<feature type="region of interest" description="Disordered" evidence="1">
    <location>
        <begin position="61"/>
        <end position="113"/>
    </location>
</feature>
<sequence>NLGLIIGLAVGIPLFVLLTIAVVFLTCRWKRRRAKTWVKRSLQSDDDESHIHGIFAKSLPKRGTWSTTDIPDDLHQPSTSEGKSHGGFKPLGDSFRDSSWFDSRQERRKEGQEQGNFSWDFLYKVLDPSGEEFKIQRPKISIVTSPQI</sequence>
<protein>
    <submittedName>
        <fullName evidence="3">Uncharacterized protein</fullName>
    </submittedName>
</protein>